<dbReference type="Gene3D" id="3.40.50.11350">
    <property type="match status" value="1"/>
</dbReference>
<feature type="compositionally biased region" description="Low complexity" evidence="1">
    <location>
        <begin position="119"/>
        <end position="141"/>
    </location>
</feature>
<name>A0A1X0P350_9TRYP</name>
<feature type="compositionally biased region" description="Low complexity" evidence="1">
    <location>
        <begin position="443"/>
        <end position="454"/>
    </location>
</feature>
<gene>
    <name evidence="3" type="ORF">TM35_000061280</name>
</gene>
<sequence>MVSKKVFRRGDVRQRIFRFVSLSVFFAILVMLYFSFVRFLMDVEDGKDDVQRVSVVIPLANCSDPRRSFQPLGEFKFWGKVMNASWPCPTSGMNNQLMMMMGKLFCLSEAEAKRGAAVSSNGNSHDNNNNNNNNNNSNSGGKEVGIVNKHSPSVAVFKWKDITCSPTGGKEGKRRYAVGGDDYVYMWFRWSELMEFSEVRLHATATSVNAVGYAGVVSLLPTANETTQKEEKEKKGEQEQQQLLKTSHDATHVTHICLSDVYGWSEQPWLSSCPASVDAIWGTAVYWDMRYALKLHTWFEKTAVDFLQRHGVARSPSQSHLHAVLGLHIRRGDYEKFCRENAHGKGRRKYRVPPFVYLKRWKHPNNTILGANFWDACYPSLQQIITTVATITAKYTHIRTVMLMTNSVFFRKALTDALRERKDTQHLNVLSFVAAAPDRNRATTTNTNTNTTTTSEGGDNRSNVDIHSSNNNNTITTTTTTTTTAVAGEVPPSYWGRSGAAYYTTAEAAWMDIALISLAEVMVLNRYSTFSHSVVDVHILREKRLASKLYWW</sequence>
<dbReference type="Proteomes" id="UP000192257">
    <property type="component" value="Unassembled WGS sequence"/>
</dbReference>
<dbReference type="OrthoDB" id="250351at2759"/>
<evidence type="ECO:0000313" key="4">
    <source>
        <dbReference type="Proteomes" id="UP000192257"/>
    </source>
</evidence>
<reference evidence="3 4" key="1">
    <citation type="submission" date="2017-03" db="EMBL/GenBank/DDBJ databases">
        <title>An alternative strategy for trypanosome survival in the mammalian bloodstream revealed through genome and transcriptome analysis of the ubiquitous bovine parasite Trypanosoma (Megatrypanum) theileri.</title>
        <authorList>
            <person name="Kelly S."/>
            <person name="Ivens A."/>
            <person name="Mott A."/>
            <person name="O'Neill E."/>
            <person name="Emms D."/>
            <person name="Macleod O."/>
            <person name="Voorheis P."/>
            <person name="Matthews J."/>
            <person name="Matthews K."/>
            <person name="Carrington M."/>
        </authorList>
    </citation>
    <scope>NUCLEOTIDE SEQUENCE [LARGE SCALE GENOMIC DNA]</scope>
    <source>
        <strain evidence="3">Edinburgh</strain>
    </source>
</reference>
<keyword evidence="2" id="KW-0472">Membrane</keyword>
<dbReference type="AlphaFoldDB" id="A0A1X0P350"/>
<protein>
    <submittedName>
        <fullName evidence="3">Uncharacterized protein</fullName>
    </submittedName>
</protein>
<evidence type="ECO:0000313" key="3">
    <source>
        <dbReference type="EMBL" id="ORC91123.1"/>
    </source>
</evidence>
<comment type="caution">
    <text evidence="3">The sequence shown here is derived from an EMBL/GenBank/DDBJ whole genome shotgun (WGS) entry which is preliminary data.</text>
</comment>
<dbReference type="EMBL" id="NBCO01000006">
    <property type="protein sequence ID" value="ORC91123.1"/>
    <property type="molecule type" value="Genomic_DNA"/>
</dbReference>
<dbReference type="RefSeq" id="XP_028885189.1">
    <property type="nucleotide sequence ID" value="XM_029023165.1"/>
</dbReference>
<keyword evidence="2" id="KW-1133">Transmembrane helix</keyword>
<keyword evidence="2" id="KW-0812">Transmembrane</keyword>
<proteinExistence type="predicted"/>
<feature type="transmembrane region" description="Helical" evidence="2">
    <location>
        <begin position="20"/>
        <end position="41"/>
    </location>
</feature>
<dbReference type="GeneID" id="39982945"/>
<evidence type="ECO:0000256" key="2">
    <source>
        <dbReference type="SAM" id="Phobius"/>
    </source>
</evidence>
<keyword evidence="4" id="KW-1185">Reference proteome</keyword>
<organism evidence="3 4">
    <name type="scientific">Trypanosoma theileri</name>
    <dbReference type="NCBI Taxonomy" id="67003"/>
    <lineage>
        <taxon>Eukaryota</taxon>
        <taxon>Discoba</taxon>
        <taxon>Euglenozoa</taxon>
        <taxon>Kinetoplastea</taxon>
        <taxon>Metakinetoplastina</taxon>
        <taxon>Trypanosomatida</taxon>
        <taxon>Trypanosomatidae</taxon>
        <taxon>Trypanosoma</taxon>
    </lineage>
</organism>
<evidence type="ECO:0000256" key="1">
    <source>
        <dbReference type="SAM" id="MobiDB-lite"/>
    </source>
</evidence>
<feature type="region of interest" description="Disordered" evidence="1">
    <location>
        <begin position="117"/>
        <end position="145"/>
    </location>
</feature>
<feature type="region of interest" description="Disordered" evidence="1">
    <location>
        <begin position="441"/>
        <end position="477"/>
    </location>
</feature>
<dbReference type="VEuPathDB" id="TriTrypDB:TM35_000061280"/>
<accession>A0A1X0P350</accession>